<gene>
    <name evidence="1" type="primary">mciZ</name>
    <name evidence="1" type="ORF">D3H35_05575</name>
</gene>
<organism evidence="1 2">
    <name type="scientific">Cohnella faecalis</name>
    <dbReference type="NCBI Taxonomy" id="2315694"/>
    <lineage>
        <taxon>Bacteria</taxon>
        <taxon>Bacillati</taxon>
        <taxon>Bacillota</taxon>
        <taxon>Bacilli</taxon>
        <taxon>Bacillales</taxon>
        <taxon>Paenibacillaceae</taxon>
        <taxon>Cohnella</taxon>
    </lineage>
</organism>
<evidence type="ECO:0000313" key="2">
    <source>
        <dbReference type="Proteomes" id="UP000266340"/>
    </source>
</evidence>
<dbReference type="AlphaFoldDB" id="A0A398CZB2"/>
<keyword evidence="2" id="KW-1185">Reference proteome</keyword>
<proteinExistence type="predicted"/>
<dbReference type="Proteomes" id="UP000266340">
    <property type="component" value="Unassembled WGS sequence"/>
</dbReference>
<dbReference type="EMBL" id="QXJM01000025">
    <property type="protein sequence ID" value="RIE04561.1"/>
    <property type="molecule type" value="Genomic_DNA"/>
</dbReference>
<protein>
    <submittedName>
        <fullName evidence="1">Z-ring formation inhibitor MciZ</fullName>
    </submittedName>
</protein>
<evidence type="ECO:0000313" key="1">
    <source>
        <dbReference type="EMBL" id="RIE04561.1"/>
    </source>
</evidence>
<name>A0A398CZB2_9BACL</name>
<sequence length="51" mass="5884">MLKKYAASHKLQWVGKAWEIRHAIRQEMNRKGGNARLADLLAPKDDRAVKI</sequence>
<dbReference type="RefSeq" id="WP_119148146.1">
    <property type="nucleotide sequence ID" value="NZ_JBHSOV010000005.1"/>
</dbReference>
<accession>A0A398CZB2</accession>
<dbReference type="OrthoDB" id="2990038at2"/>
<comment type="caution">
    <text evidence="1">The sequence shown here is derived from an EMBL/GenBank/DDBJ whole genome shotgun (WGS) entry which is preliminary data.</text>
</comment>
<reference evidence="1 2" key="1">
    <citation type="submission" date="2018-09" db="EMBL/GenBank/DDBJ databases">
        <title>Cohnella cavernae sp. nov., isolated from a karst cave.</title>
        <authorList>
            <person name="Zhu H."/>
        </authorList>
    </citation>
    <scope>NUCLEOTIDE SEQUENCE [LARGE SCALE GENOMIC DNA]</scope>
    <source>
        <strain evidence="1 2">K2E09-144</strain>
    </source>
</reference>